<dbReference type="GO" id="GO:0000110">
    <property type="term" value="C:nucleotide-excision repair factor 1 complex"/>
    <property type="evidence" value="ECO:0007669"/>
    <property type="project" value="TreeGrafter"/>
</dbReference>
<dbReference type="GO" id="GO:0000724">
    <property type="term" value="P:double-strand break repair via homologous recombination"/>
    <property type="evidence" value="ECO:0007669"/>
    <property type="project" value="TreeGrafter"/>
</dbReference>
<evidence type="ECO:0000256" key="1">
    <source>
        <dbReference type="ARBA" id="ARBA00004123"/>
    </source>
</evidence>
<dbReference type="SMART" id="SM00891">
    <property type="entry name" value="ERCC4"/>
    <property type="match status" value="1"/>
</dbReference>
<dbReference type="PANTHER" id="PTHR10150">
    <property type="entry name" value="DNA REPAIR ENDONUCLEASE XPF"/>
    <property type="match status" value="1"/>
</dbReference>
<comment type="caution">
    <text evidence="12">The sequence shown here is derived from an EMBL/GenBank/DDBJ whole genome shotgun (WGS) entry which is preliminary data.</text>
</comment>
<evidence type="ECO:0000313" key="13">
    <source>
        <dbReference type="Proteomes" id="UP000646827"/>
    </source>
</evidence>
<name>A0A8H7VKU5_9FUNG</name>
<evidence type="ECO:0000256" key="4">
    <source>
        <dbReference type="ARBA" id="ARBA00022759"/>
    </source>
</evidence>
<dbReference type="FunFam" id="3.40.50.10130:FF:000002">
    <property type="entry name" value="DNA repair endonuclease XPF"/>
    <property type="match status" value="1"/>
</dbReference>
<dbReference type="InterPro" id="IPR006166">
    <property type="entry name" value="ERCC4_domain"/>
</dbReference>
<dbReference type="PANTHER" id="PTHR10150:SF0">
    <property type="entry name" value="DNA REPAIR ENDONUCLEASE XPF"/>
    <property type="match status" value="1"/>
</dbReference>
<keyword evidence="3" id="KW-0540">Nuclease</keyword>
<comment type="subcellular location">
    <subcellularLocation>
        <location evidence="1">Nucleus</location>
    </subcellularLocation>
</comment>
<reference evidence="12 13" key="1">
    <citation type="submission" date="2020-12" db="EMBL/GenBank/DDBJ databases">
        <title>Metabolic potential, ecology and presence of endohyphal bacteria is reflected in genomic diversity of Mucoromycotina.</title>
        <authorList>
            <person name="Muszewska A."/>
            <person name="Okrasinska A."/>
            <person name="Steczkiewicz K."/>
            <person name="Drgas O."/>
            <person name="Orlowska M."/>
            <person name="Perlinska-Lenart U."/>
            <person name="Aleksandrzak-Piekarczyk T."/>
            <person name="Szatraj K."/>
            <person name="Zielenkiewicz U."/>
            <person name="Pilsyk S."/>
            <person name="Malc E."/>
            <person name="Mieczkowski P."/>
            <person name="Kruszewska J.S."/>
            <person name="Biernat P."/>
            <person name="Pawlowska J."/>
        </authorList>
    </citation>
    <scope>NUCLEOTIDE SEQUENCE [LARGE SCALE GENOMIC DNA]</scope>
    <source>
        <strain evidence="12 13">CBS 142.35</strain>
    </source>
</reference>
<dbReference type="EMBL" id="JAEPRB010000017">
    <property type="protein sequence ID" value="KAG2226446.1"/>
    <property type="molecule type" value="Genomic_DNA"/>
</dbReference>
<dbReference type="OrthoDB" id="361020at2759"/>
<accession>A0A8H7VKU5</accession>
<feature type="region of interest" description="Disordered" evidence="10">
    <location>
        <begin position="448"/>
        <end position="497"/>
    </location>
</feature>
<dbReference type="Gene3D" id="3.40.50.10130">
    <property type="match status" value="1"/>
</dbReference>
<dbReference type="GO" id="GO:1901255">
    <property type="term" value="P:nucleotide-excision repair involved in interstrand cross-link repair"/>
    <property type="evidence" value="ECO:0007669"/>
    <property type="project" value="TreeGrafter"/>
</dbReference>
<dbReference type="NCBIfam" id="TIGR00596">
    <property type="entry name" value="rad1"/>
    <property type="match status" value="1"/>
</dbReference>
<dbReference type="GO" id="GO:0003684">
    <property type="term" value="F:damaged DNA binding"/>
    <property type="evidence" value="ECO:0007669"/>
    <property type="project" value="TreeGrafter"/>
</dbReference>
<dbReference type="GO" id="GO:0003697">
    <property type="term" value="F:single-stranded DNA binding"/>
    <property type="evidence" value="ECO:0007669"/>
    <property type="project" value="InterPro"/>
</dbReference>
<evidence type="ECO:0000256" key="2">
    <source>
        <dbReference type="ARBA" id="ARBA00010015"/>
    </source>
</evidence>
<dbReference type="SUPFAM" id="SSF47781">
    <property type="entry name" value="RuvA domain 2-like"/>
    <property type="match status" value="1"/>
</dbReference>
<keyword evidence="9" id="KW-0539">Nucleus</keyword>
<keyword evidence="5" id="KW-0227">DNA damage</keyword>
<dbReference type="SUPFAM" id="SSF52980">
    <property type="entry name" value="Restriction endonuclease-like"/>
    <property type="match status" value="1"/>
</dbReference>
<keyword evidence="4" id="KW-0255">Endonuclease</keyword>
<feature type="compositionally biased region" description="Low complexity" evidence="10">
    <location>
        <begin position="448"/>
        <end position="467"/>
    </location>
</feature>
<dbReference type="GO" id="GO:0000014">
    <property type="term" value="F:single-stranded DNA endodeoxyribonuclease activity"/>
    <property type="evidence" value="ECO:0007669"/>
    <property type="project" value="TreeGrafter"/>
</dbReference>
<evidence type="ECO:0000256" key="8">
    <source>
        <dbReference type="ARBA" id="ARBA00023204"/>
    </source>
</evidence>
<organism evidence="12 13">
    <name type="scientific">Circinella minor</name>
    <dbReference type="NCBI Taxonomy" id="1195481"/>
    <lineage>
        <taxon>Eukaryota</taxon>
        <taxon>Fungi</taxon>
        <taxon>Fungi incertae sedis</taxon>
        <taxon>Mucoromycota</taxon>
        <taxon>Mucoromycotina</taxon>
        <taxon>Mucoromycetes</taxon>
        <taxon>Mucorales</taxon>
        <taxon>Lichtheimiaceae</taxon>
        <taxon>Circinella</taxon>
    </lineage>
</organism>
<evidence type="ECO:0000256" key="5">
    <source>
        <dbReference type="ARBA" id="ARBA00022763"/>
    </source>
</evidence>
<evidence type="ECO:0000259" key="11">
    <source>
        <dbReference type="SMART" id="SM00891"/>
    </source>
</evidence>
<evidence type="ECO:0000256" key="9">
    <source>
        <dbReference type="ARBA" id="ARBA00023242"/>
    </source>
</evidence>
<keyword evidence="8" id="KW-0234">DNA repair</keyword>
<evidence type="ECO:0000256" key="3">
    <source>
        <dbReference type="ARBA" id="ARBA00022722"/>
    </source>
</evidence>
<dbReference type="Gene3D" id="1.10.150.20">
    <property type="entry name" value="5' to 3' exonuclease, C-terminal subdomain"/>
    <property type="match status" value="1"/>
</dbReference>
<dbReference type="CDD" id="cd20078">
    <property type="entry name" value="XPF_nuclease_XPF_euk"/>
    <property type="match status" value="1"/>
</dbReference>
<keyword evidence="13" id="KW-1185">Reference proteome</keyword>
<dbReference type="AlphaFoldDB" id="A0A8H7VKU5"/>
<evidence type="ECO:0000256" key="10">
    <source>
        <dbReference type="SAM" id="MobiDB-lite"/>
    </source>
</evidence>
<proteinExistence type="inferred from homology"/>
<evidence type="ECO:0000256" key="7">
    <source>
        <dbReference type="ARBA" id="ARBA00023125"/>
    </source>
</evidence>
<feature type="compositionally biased region" description="Polar residues" evidence="10">
    <location>
        <begin position="484"/>
        <end position="494"/>
    </location>
</feature>
<evidence type="ECO:0000256" key="6">
    <source>
        <dbReference type="ARBA" id="ARBA00022801"/>
    </source>
</evidence>
<protein>
    <recommendedName>
        <fullName evidence="11">ERCC4 domain-containing protein</fullName>
    </recommendedName>
</protein>
<feature type="domain" description="ERCC4" evidence="11">
    <location>
        <begin position="667"/>
        <end position="747"/>
    </location>
</feature>
<dbReference type="InterPro" id="IPR011335">
    <property type="entry name" value="Restrct_endonuc-II-like"/>
</dbReference>
<comment type="similarity">
    <text evidence="2">Belongs to the XPF family.</text>
</comment>
<keyword evidence="6" id="KW-0378">Hydrolase</keyword>
<gene>
    <name evidence="12" type="ORF">INT45_000614</name>
</gene>
<dbReference type="InterPro" id="IPR006167">
    <property type="entry name" value="XPF"/>
</dbReference>
<evidence type="ECO:0000313" key="12">
    <source>
        <dbReference type="EMBL" id="KAG2226446.1"/>
    </source>
</evidence>
<dbReference type="InterPro" id="IPR047520">
    <property type="entry name" value="XPF_nuclease"/>
</dbReference>
<sequence length="893" mass="101229">MLEFHKQILADLVEEDALLIMSPGLGLFKIFTSFLDLYTKGTHFVLVLNANQAQEGVIVEKQAAMGVPPEEQLQIIHNETTSESRSAMYRNGGVFSVTSRILAVDMLLDRVPTAMISGVVLYNAHRIRSNSLEELILRIYRKENEQGFIKAFSDVPEQFTTGFAPLENTLKTLQLRKVHLWPRFQVLVSNNLSEASADVVELRQPMTEKMDTIQKALVECMEITLAEVRRQNSMVDVQDFTIENSFFRSFDMIIRRQLDPIWHRISPATKQLVGDLSILRRLLSSLTTYDPVSFFYQLQMVITSNTAKDGAPTRQYQSQWLFLDAADKAITTARKRVYLKQNDPEYDQNDGPTVSDGKIRLRLVPEELPKWNLLHDILNEIEQDMPEEGAPVLILVDGARTCSQLRQYIDGINKPTNDGEPIPILTRLIQWFFSLQKSIYQIQQEDSASTNTSTTGSTSSSFNKSQTQRGSAPLNKRRRVRGGSATSAVTSSRPRSIVETFKTDVQEAVDLLNDPGPQEGKNENDDDIMMGEDDILPEFNLVSPGSIISVQTYDNDVDEELLEDLQPRFIIMYDPNPAFIRRVEVYRAMHPELDVRVYFMIYENSVEEQNYLSLIRKEKEAFERLIREKSIMAIPMPQRATPQQDAFARAVSSRVAGGQLRNKGPPLVIVDMREFRSSLPPILYAEGLKIIPCTLQVGDYILSPTICVERKSIPDLISSLNSGRLYTQCENMCLHYDIPILLIEFDENKSFSLQSLSDMKSTVQLSDLSSKLVLVTLTFPKVKIIWSSSPHETAAIFDDLKKAEEEPEVDKAVLVGAESTDDVNSSYNMTPQDILRSLPGVTSKNYKLLMNDVKNLQELFKLSVDDLKKIIGAEPAKKLYEFIHHKTGLQEQS</sequence>
<keyword evidence="7" id="KW-0238">DNA-binding</keyword>
<dbReference type="Proteomes" id="UP000646827">
    <property type="component" value="Unassembled WGS sequence"/>
</dbReference>
<dbReference type="GO" id="GO:0000712">
    <property type="term" value="P:resolution of meiotic recombination intermediates"/>
    <property type="evidence" value="ECO:0007669"/>
    <property type="project" value="TreeGrafter"/>
</dbReference>
<dbReference type="Pfam" id="PF02732">
    <property type="entry name" value="ERCC4"/>
    <property type="match status" value="1"/>
</dbReference>
<dbReference type="InterPro" id="IPR010994">
    <property type="entry name" value="RuvA_2-like"/>
</dbReference>